<dbReference type="InterPro" id="IPR011006">
    <property type="entry name" value="CheY-like_superfamily"/>
</dbReference>
<keyword evidence="4 7" id="KW-0238">DNA-binding</keyword>
<dbReference type="SMART" id="SM00448">
    <property type="entry name" value="REC"/>
    <property type="match status" value="1"/>
</dbReference>
<proteinExistence type="predicted"/>
<dbReference type="GO" id="GO:0000156">
    <property type="term" value="F:phosphorelay response regulator activity"/>
    <property type="evidence" value="ECO:0007669"/>
    <property type="project" value="TreeGrafter"/>
</dbReference>
<dbReference type="InterPro" id="IPR001789">
    <property type="entry name" value="Sig_transdc_resp-reg_receiver"/>
</dbReference>
<accession>H7EIN4</accession>
<reference evidence="10 11" key="1">
    <citation type="submission" date="2011-09" db="EMBL/GenBank/DDBJ databases">
        <title>The draft genome of Treponema saccharophilum DSM 2985.</title>
        <authorList>
            <consortium name="US DOE Joint Genome Institute (JGI-PGF)"/>
            <person name="Lucas S."/>
            <person name="Copeland A."/>
            <person name="Lapidus A."/>
            <person name="Glavina del Rio T."/>
            <person name="Dalin E."/>
            <person name="Tice H."/>
            <person name="Bruce D."/>
            <person name="Goodwin L."/>
            <person name="Pitluck S."/>
            <person name="Peters L."/>
            <person name="Kyrpides N."/>
            <person name="Mavromatis K."/>
            <person name="Ivanova N."/>
            <person name="Markowitz V."/>
            <person name="Cheng J.-F."/>
            <person name="Hugenholtz P."/>
            <person name="Woyke T."/>
            <person name="Wu D."/>
            <person name="Gronow S."/>
            <person name="Wellnitz S."/>
            <person name="Brambilla E."/>
            <person name="Klenk H.-P."/>
            <person name="Eisen J.A."/>
        </authorList>
    </citation>
    <scope>NUCLEOTIDE SEQUENCE [LARGE SCALE GENOMIC DNA]</scope>
    <source>
        <strain evidence="10 11">DSM 2985</strain>
    </source>
</reference>
<evidence type="ECO:0000259" key="9">
    <source>
        <dbReference type="PROSITE" id="PS51755"/>
    </source>
</evidence>
<dbReference type="OrthoDB" id="341603at2"/>
<dbReference type="PANTHER" id="PTHR48111:SF1">
    <property type="entry name" value="TWO-COMPONENT RESPONSE REGULATOR ORR33"/>
    <property type="match status" value="1"/>
</dbReference>
<keyword evidence="1 6" id="KW-0597">Phosphoprotein</keyword>
<dbReference type="InterPro" id="IPR039420">
    <property type="entry name" value="WalR-like"/>
</dbReference>
<feature type="domain" description="OmpR/PhoB-type" evidence="9">
    <location>
        <begin position="125"/>
        <end position="219"/>
    </location>
</feature>
<dbReference type="CDD" id="cd17624">
    <property type="entry name" value="REC_OmpR_PmrA-like"/>
    <property type="match status" value="1"/>
</dbReference>
<dbReference type="RefSeq" id="WP_002702885.1">
    <property type="nucleotide sequence ID" value="NZ_AGRW01000037.1"/>
</dbReference>
<evidence type="ECO:0000313" key="10">
    <source>
        <dbReference type="EMBL" id="EIC02562.1"/>
    </source>
</evidence>
<dbReference type="Gene3D" id="6.10.250.690">
    <property type="match status" value="1"/>
</dbReference>
<keyword evidence="2" id="KW-0902">Two-component regulatory system</keyword>
<dbReference type="PROSITE" id="PS50110">
    <property type="entry name" value="RESPONSE_REGULATORY"/>
    <property type="match status" value="1"/>
</dbReference>
<evidence type="ECO:0000313" key="11">
    <source>
        <dbReference type="Proteomes" id="UP000003571"/>
    </source>
</evidence>
<dbReference type="InterPro" id="IPR036388">
    <property type="entry name" value="WH-like_DNA-bd_sf"/>
</dbReference>
<evidence type="ECO:0000256" key="3">
    <source>
        <dbReference type="ARBA" id="ARBA00023015"/>
    </source>
</evidence>
<dbReference type="AlphaFoldDB" id="H7EIN4"/>
<dbReference type="FunFam" id="3.40.50.2300:FF:000001">
    <property type="entry name" value="DNA-binding response regulator PhoB"/>
    <property type="match status" value="1"/>
</dbReference>
<feature type="domain" description="Response regulatory" evidence="8">
    <location>
        <begin position="3"/>
        <end position="116"/>
    </location>
</feature>
<dbReference type="InterPro" id="IPR016032">
    <property type="entry name" value="Sig_transdc_resp-reg_C-effctor"/>
</dbReference>
<keyword evidence="11" id="KW-1185">Reference proteome</keyword>
<dbReference type="GO" id="GO:0006355">
    <property type="term" value="P:regulation of DNA-templated transcription"/>
    <property type="evidence" value="ECO:0007669"/>
    <property type="project" value="InterPro"/>
</dbReference>
<dbReference type="GO" id="GO:0005829">
    <property type="term" value="C:cytosol"/>
    <property type="evidence" value="ECO:0007669"/>
    <property type="project" value="TreeGrafter"/>
</dbReference>
<dbReference type="InterPro" id="IPR001867">
    <property type="entry name" value="OmpR/PhoB-type_DNA-bd"/>
</dbReference>
<evidence type="ECO:0000256" key="4">
    <source>
        <dbReference type="ARBA" id="ARBA00023125"/>
    </source>
</evidence>
<protein>
    <submittedName>
        <fullName evidence="10">Two component transcriptional regulator, winged helix family</fullName>
    </submittedName>
</protein>
<feature type="modified residue" description="4-aspartylphosphate" evidence="6">
    <location>
        <position position="52"/>
    </location>
</feature>
<dbReference type="GO" id="GO:0032993">
    <property type="term" value="C:protein-DNA complex"/>
    <property type="evidence" value="ECO:0007669"/>
    <property type="project" value="TreeGrafter"/>
</dbReference>
<name>H7EIN4_9SPIR</name>
<dbReference type="STRING" id="907348.TresaDRAFT_2440"/>
<evidence type="ECO:0000256" key="1">
    <source>
        <dbReference type="ARBA" id="ARBA00022553"/>
    </source>
</evidence>
<evidence type="ECO:0000256" key="5">
    <source>
        <dbReference type="ARBA" id="ARBA00023163"/>
    </source>
</evidence>
<dbReference type="Gene3D" id="1.10.10.10">
    <property type="entry name" value="Winged helix-like DNA-binding domain superfamily/Winged helix DNA-binding domain"/>
    <property type="match status" value="1"/>
</dbReference>
<dbReference type="SUPFAM" id="SSF52172">
    <property type="entry name" value="CheY-like"/>
    <property type="match status" value="1"/>
</dbReference>
<dbReference type="Gene3D" id="3.40.50.2300">
    <property type="match status" value="1"/>
</dbReference>
<dbReference type="CDD" id="cd00383">
    <property type="entry name" value="trans_reg_C"/>
    <property type="match status" value="1"/>
</dbReference>
<sequence length="220" mass="24827">MRKILIVEDDGGISDFVEAELRHDGFETVVARTGREGIELFEKESPDMILLDVMLPEINGLEVLRKIRAKSSVPIILETARGETIDKINGLNSGADDYIAKPFEIEELLARMNAIFRRMDAPLKPAVIRIRDIEMNMNSMGVTVGGESLSLSKTEFFMLKNFMENPGKVMSRDEIIDAIWGKNHYIDMNTVDVYVGYLRSKIGSGYIVTVRGLGYKFQEE</sequence>
<dbReference type="Pfam" id="PF00486">
    <property type="entry name" value="Trans_reg_C"/>
    <property type="match status" value="1"/>
</dbReference>
<dbReference type="SMART" id="SM00862">
    <property type="entry name" value="Trans_reg_C"/>
    <property type="match status" value="1"/>
</dbReference>
<dbReference type="PROSITE" id="PS51755">
    <property type="entry name" value="OMPR_PHOB"/>
    <property type="match status" value="1"/>
</dbReference>
<evidence type="ECO:0000256" key="2">
    <source>
        <dbReference type="ARBA" id="ARBA00023012"/>
    </source>
</evidence>
<evidence type="ECO:0000256" key="6">
    <source>
        <dbReference type="PROSITE-ProRule" id="PRU00169"/>
    </source>
</evidence>
<dbReference type="PATRIC" id="fig|907348.3.peg.689"/>
<organism evidence="10 11">
    <name type="scientific">Treponema saccharophilum DSM 2985</name>
    <dbReference type="NCBI Taxonomy" id="907348"/>
    <lineage>
        <taxon>Bacteria</taxon>
        <taxon>Pseudomonadati</taxon>
        <taxon>Spirochaetota</taxon>
        <taxon>Spirochaetia</taxon>
        <taxon>Spirochaetales</taxon>
        <taxon>Treponemataceae</taxon>
        <taxon>Treponema</taxon>
    </lineage>
</organism>
<evidence type="ECO:0000259" key="8">
    <source>
        <dbReference type="PROSITE" id="PS50110"/>
    </source>
</evidence>
<dbReference type="PANTHER" id="PTHR48111">
    <property type="entry name" value="REGULATOR OF RPOS"/>
    <property type="match status" value="1"/>
</dbReference>
<dbReference type="eggNOG" id="COG0745">
    <property type="taxonomic scope" value="Bacteria"/>
</dbReference>
<dbReference type="EMBL" id="AGRW01000037">
    <property type="protein sequence ID" value="EIC02562.1"/>
    <property type="molecule type" value="Genomic_DNA"/>
</dbReference>
<dbReference type="SUPFAM" id="SSF46894">
    <property type="entry name" value="C-terminal effector domain of the bipartite response regulators"/>
    <property type="match status" value="1"/>
</dbReference>
<comment type="caution">
    <text evidence="10">The sequence shown here is derived from an EMBL/GenBank/DDBJ whole genome shotgun (WGS) entry which is preliminary data.</text>
</comment>
<keyword evidence="5" id="KW-0804">Transcription</keyword>
<evidence type="ECO:0000256" key="7">
    <source>
        <dbReference type="PROSITE-ProRule" id="PRU01091"/>
    </source>
</evidence>
<dbReference type="GO" id="GO:0000976">
    <property type="term" value="F:transcription cis-regulatory region binding"/>
    <property type="evidence" value="ECO:0007669"/>
    <property type="project" value="TreeGrafter"/>
</dbReference>
<dbReference type="Pfam" id="PF00072">
    <property type="entry name" value="Response_reg"/>
    <property type="match status" value="1"/>
</dbReference>
<dbReference type="Proteomes" id="UP000003571">
    <property type="component" value="Unassembled WGS sequence"/>
</dbReference>
<gene>
    <name evidence="10" type="ORF">TresaDRAFT_2440</name>
</gene>
<keyword evidence="3" id="KW-0805">Transcription regulation</keyword>
<feature type="DNA-binding region" description="OmpR/PhoB-type" evidence="7">
    <location>
        <begin position="125"/>
        <end position="219"/>
    </location>
</feature>